<evidence type="ECO:0000313" key="2">
    <source>
        <dbReference type="EMBL" id="KRF82398.1"/>
    </source>
</evidence>
<dbReference type="EMBL" id="CH940651">
    <property type="protein sequence ID" value="KRF82398.1"/>
    <property type="molecule type" value="Genomic_DNA"/>
</dbReference>
<protein>
    <submittedName>
        <fullName evidence="2">Uncharacterized protein, isoform B</fullName>
    </submittedName>
</protein>
<evidence type="ECO:0000256" key="1">
    <source>
        <dbReference type="SAM" id="MobiDB-lite"/>
    </source>
</evidence>
<dbReference type="InParanoid" id="A0A0Q9WNH8"/>
<reference evidence="2 3" key="1">
    <citation type="journal article" date="2007" name="Nature">
        <title>Evolution of genes and genomes on the Drosophila phylogeny.</title>
        <authorList>
            <consortium name="Drosophila 12 Genomes Consortium"/>
            <person name="Clark A.G."/>
            <person name="Eisen M.B."/>
            <person name="Smith D.R."/>
            <person name="Bergman C.M."/>
            <person name="Oliver B."/>
            <person name="Markow T.A."/>
            <person name="Kaufman T.C."/>
            <person name="Kellis M."/>
            <person name="Gelbart W."/>
            <person name="Iyer V.N."/>
            <person name="Pollard D.A."/>
            <person name="Sackton T.B."/>
            <person name="Larracuente A.M."/>
            <person name="Singh N.D."/>
            <person name="Abad J.P."/>
            <person name="Abt D.N."/>
            <person name="Adryan B."/>
            <person name="Aguade M."/>
            <person name="Akashi H."/>
            <person name="Anderson W.W."/>
            <person name="Aquadro C.F."/>
            <person name="Ardell D.H."/>
            <person name="Arguello R."/>
            <person name="Artieri C.G."/>
            <person name="Barbash D.A."/>
            <person name="Barker D."/>
            <person name="Barsanti P."/>
            <person name="Batterham P."/>
            <person name="Batzoglou S."/>
            <person name="Begun D."/>
            <person name="Bhutkar A."/>
            <person name="Blanco E."/>
            <person name="Bosak S.A."/>
            <person name="Bradley R.K."/>
            <person name="Brand A.D."/>
            <person name="Brent M.R."/>
            <person name="Brooks A.N."/>
            <person name="Brown R.H."/>
            <person name="Butlin R.K."/>
            <person name="Caggese C."/>
            <person name="Calvi B.R."/>
            <person name="Bernardo de Carvalho A."/>
            <person name="Caspi A."/>
            <person name="Castrezana S."/>
            <person name="Celniker S.E."/>
            <person name="Chang J.L."/>
            <person name="Chapple C."/>
            <person name="Chatterji S."/>
            <person name="Chinwalla A."/>
            <person name="Civetta A."/>
            <person name="Clifton S.W."/>
            <person name="Comeron J.M."/>
            <person name="Costello J.C."/>
            <person name="Coyne J.A."/>
            <person name="Daub J."/>
            <person name="David R.G."/>
            <person name="Delcher A.L."/>
            <person name="Delehaunty K."/>
            <person name="Do C.B."/>
            <person name="Ebling H."/>
            <person name="Edwards K."/>
            <person name="Eickbush T."/>
            <person name="Evans J.D."/>
            <person name="Filipski A."/>
            <person name="Findeiss S."/>
            <person name="Freyhult E."/>
            <person name="Fulton L."/>
            <person name="Fulton R."/>
            <person name="Garcia A.C."/>
            <person name="Gardiner A."/>
            <person name="Garfield D.A."/>
            <person name="Garvin B.E."/>
            <person name="Gibson G."/>
            <person name="Gilbert D."/>
            <person name="Gnerre S."/>
            <person name="Godfrey J."/>
            <person name="Good R."/>
            <person name="Gotea V."/>
            <person name="Gravely B."/>
            <person name="Greenberg A.J."/>
            <person name="Griffiths-Jones S."/>
            <person name="Gross S."/>
            <person name="Guigo R."/>
            <person name="Gustafson E.A."/>
            <person name="Haerty W."/>
            <person name="Hahn M.W."/>
            <person name="Halligan D.L."/>
            <person name="Halpern A.L."/>
            <person name="Halter G.M."/>
            <person name="Han M.V."/>
            <person name="Heger A."/>
            <person name="Hillier L."/>
            <person name="Hinrichs A.S."/>
            <person name="Holmes I."/>
            <person name="Hoskins R.A."/>
            <person name="Hubisz M.J."/>
            <person name="Hultmark D."/>
            <person name="Huntley M.A."/>
            <person name="Jaffe D.B."/>
            <person name="Jagadeeshan S."/>
            <person name="Jeck W.R."/>
            <person name="Johnson J."/>
            <person name="Jones C.D."/>
            <person name="Jordan W.C."/>
            <person name="Karpen G.H."/>
            <person name="Kataoka E."/>
            <person name="Keightley P.D."/>
            <person name="Kheradpour P."/>
            <person name="Kirkness E.F."/>
            <person name="Koerich L.B."/>
            <person name="Kristiansen K."/>
            <person name="Kudrna D."/>
            <person name="Kulathinal R.J."/>
            <person name="Kumar S."/>
            <person name="Kwok R."/>
            <person name="Lander E."/>
            <person name="Langley C.H."/>
            <person name="Lapoint R."/>
            <person name="Lazzaro B.P."/>
            <person name="Lee S.J."/>
            <person name="Levesque L."/>
            <person name="Li R."/>
            <person name="Lin C.F."/>
            <person name="Lin M.F."/>
            <person name="Lindblad-Toh K."/>
            <person name="Llopart A."/>
            <person name="Long M."/>
            <person name="Low L."/>
            <person name="Lozovsky E."/>
            <person name="Lu J."/>
            <person name="Luo M."/>
            <person name="Machado C.A."/>
            <person name="Makalowski W."/>
            <person name="Marzo M."/>
            <person name="Matsuda M."/>
            <person name="Matzkin L."/>
            <person name="McAllister B."/>
            <person name="McBride C.S."/>
            <person name="McKernan B."/>
            <person name="McKernan K."/>
            <person name="Mendez-Lago M."/>
            <person name="Minx P."/>
            <person name="Mollenhauer M.U."/>
            <person name="Montooth K."/>
            <person name="Mount S.M."/>
            <person name="Mu X."/>
            <person name="Myers E."/>
            <person name="Negre B."/>
            <person name="Newfeld S."/>
            <person name="Nielsen R."/>
            <person name="Noor M.A."/>
            <person name="O'Grady P."/>
            <person name="Pachter L."/>
            <person name="Papaceit M."/>
            <person name="Parisi M.J."/>
            <person name="Parisi M."/>
            <person name="Parts L."/>
            <person name="Pedersen J.S."/>
            <person name="Pesole G."/>
            <person name="Phillippy A.M."/>
            <person name="Ponting C.P."/>
            <person name="Pop M."/>
            <person name="Porcelli D."/>
            <person name="Powell J.R."/>
            <person name="Prohaska S."/>
            <person name="Pruitt K."/>
            <person name="Puig M."/>
            <person name="Quesneville H."/>
            <person name="Ram K.R."/>
            <person name="Rand D."/>
            <person name="Rasmussen M.D."/>
            <person name="Reed L.K."/>
            <person name="Reenan R."/>
            <person name="Reily A."/>
            <person name="Remington K.A."/>
            <person name="Rieger T.T."/>
            <person name="Ritchie M.G."/>
            <person name="Robin C."/>
            <person name="Rogers Y.H."/>
            <person name="Rohde C."/>
            <person name="Rozas J."/>
            <person name="Rubenfield M.J."/>
            <person name="Ruiz A."/>
            <person name="Russo S."/>
            <person name="Salzberg S.L."/>
            <person name="Sanchez-Gracia A."/>
            <person name="Saranga D.J."/>
            <person name="Sato H."/>
            <person name="Schaeffer S.W."/>
            <person name="Schatz M.C."/>
            <person name="Schlenke T."/>
            <person name="Schwartz R."/>
            <person name="Segarra C."/>
            <person name="Singh R.S."/>
            <person name="Sirot L."/>
            <person name="Sirota M."/>
            <person name="Sisneros N.B."/>
            <person name="Smith C.D."/>
            <person name="Smith T.F."/>
            <person name="Spieth J."/>
            <person name="Stage D.E."/>
            <person name="Stark A."/>
            <person name="Stephan W."/>
            <person name="Strausberg R.L."/>
            <person name="Strempel S."/>
            <person name="Sturgill D."/>
            <person name="Sutton G."/>
            <person name="Sutton G.G."/>
            <person name="Tao W."/>
            <person name="Teichmann S."/>
            <person name="Tobari Y.N."/>
            <person name="Tomimura Y."/>
            <person name="Tsolas J.M."/>
            <person name="Valente V.L."/>
            <person name="Venter E."/>
            <person name="Venter J.C."/>
            <person name="Vicario S."/>
            <person name="Vieira F.G."/>
            <person name="Vilella A.J."/>
            <person name="Villasante A."/>
            <person name="Walenz B."/>
            <person name="Wang J."/>
            <person name="Wasserman M."/>
            <person name="Watts T."/>
            <person name="Wilson D."/>
            <person name="Wilson R.K."/>
            <person name="Wing R.A."/>
            <person name="Wolfner M.F."/>
            <person name="Wong A."/>
            <person name="Wong G.K."/>
            <person name="Wu C.I."/>
            <person name="Wu G."/>
            <person name="Yamamoto D."/>
            <person name="Yang H.P."/>
            <person name="Yang S.P."/>
            <person name="Yorke J.A."/>
            <person name="Yoshida K."/>
            <person name="Zdobnov E."/>
            <person name="Zhang P."/>
            <person name="Zhang Y."/>
            <person name="Zimin A.V."/>
            <person name="Baldwin J."/>
            <person name="Abdouelleil A."/>
            <person name="Abdulkadir J."/>
            <person name="Abebe A."/>
            <person name="Abera B."/>
            <person name="Abreu J."/>
            <person name="Acer S.C."/>
            <person name="Aftuck L."/>
            <person name="Alexander A."/>
            <person name="An P."/>
            <person name="Anderson E."/>
            <person name="Anderson S."/>
            <person name="Arachi H."/>
            <person name="Azer M."/>
            <person name="Bachantsang P."/>
            <person name="Barry A."/>
            <person name="Bayul T."/>
            <person name="Berlin A."/>
            <person name="Bessette D."/>
            <person name="Bloom T."/>
            <person name="Blye J."/>
            <person name="Boguslavskiy L."/>
            <person name="Bonnet C."/>
            <person name="Boukhgalter B."/>
            <person name="Bourzgui I."/>
            <person name="Brown A."/>
            <person name="Cahill P."/>
            <person name="Channer S."/>
            <person name="Cheshatsang Y."/>
            <person name="Chuda L."/>
            <person name="Citroen M."/>
            <person name="Collymore A."/>
            <person name="Cooke P."/>
            <person name="Costello M."/>
            <person name="D'Aco K."/>
            <person name="Daza R."/>
            <person name="De Haan G."/>
            <person name="DeGray S."/>
            <person name="DeMaso C."/>
            <person name="Dhargay N."/>
            <person name="Dooley K."/>
            <person name="Dooley E."/>
            <person name="Doricent M."/>
            <person name="Dorje P."/>
            <person name="Dorjee K."/>
            <person name="Dupes A."/>
            <person name="Elong R."/>
            <person name="Falk J."/>
            <person name="Farina A."/>
            <person name="Faro S."/>
            <person name="Ferguson D."/>
            <person name="Fisher S."/>
            <person name="Foley C.D."/>
            <person name="Franke A."/>
            <person name="Friedrich D."/>
            <person name="Gadbois L."/>
            <person name="Gearin G."/>
            <person name="Gearin C.R."/>
            <person name="Giannoukos G."/>
            <person name="Goode T."/>
            <person name="Graham J."/>
            <person name="Grandbois E."/>
            <person name="Grewal S."/>
            <person name="Gyaltsen K."/>
            <person name="Hafez N."/>
            <person name="Hagos B."/>
            <person name="Hall J."/>
            <person name="Henson C."/>
            <person name="Hollinger A."/>
            <person name="Honan T."/>
            <person name="Huard M.D."/>
            <person name="Hughes L."/>
            <person name="Hurhula B."/>
            <person name="Husby M.E."/>
            <person name="Kamat A."/>
            <person name="Kanga B."/>
            <person name="Kashin S."/>
            <person name="Khazanovich D."/>
            <person name="Kisner P."/>
            <person name="Lance K."/>
            <person name="Lara M."/>
            <person name="Lee W."/>
            <person name="Lennon N."/>
            <person name="Letendre F."/>
            <person name="LeVine R."/>
            <person name="Lipovsky A."/>
            <person name="Liu X."/>
            <person name="Liu J."/>
            <person name="Liu S."/>
            <person name="Lokyitsang T."/>
            <person name="Lokyitsang Y."/>
            <person name="Lubonja R."/>
            <person name="Lui A."/>
            <person name="MacDonald P."/>
            <person name="Magnisalis V."/>
            <person name="Maru K."/>
            <person name="Matthews C."/>
            <person name="McCusker W."/>
            <person name="McDonough S."/>
            <person name="Mehta T."/>
            <person name="Meldrim J."/>
            <person name="Meneus L."/>
            <person name="Mihai O."/>
            <person name="Mihalev A."/>
            <person name="Mihova T."/>
            <person name="Mittelman R."/>
            <person name="Mlenga V."/>
            <person name="Montmayeur A."/>
            <person name="Mulrain L."/>
            <person name="Navidi A."/>
            <person name="Naylor J."/>
            <person name="Negash T."/>
            <person name="Nguyen T."/>
            <person name="Nguyen N."/>
            <person name="Nicol R."/>
            <person name="Norbu C."/>
            <person name="Norbu N."/>
            <person name="Novod N."/>
            <person name="O'Neill B."/>
            <person name="Osman S."/>
            <person name="Markiewicz E."/>
            <person name="Oyono O.L."/>
            <person name="Patti C."/>
            <person name="Phunkhang P."/>
            <person name="Pierre F."/>
            <person name="Priest M."/>
            <person name="Raghuraman S."/>
            <person name="Rege F."/>
            <person name="Reyes R."/>
            <person name="Rise C."/>
            <person name="Rogov P."/>
            <person name="Ross K."/>
            <person name="Ryan E."/>
            <person name="Settipalli S."/>
            <person name="Shea T."/>
            <person name="Sherpa N."/>
            <person name="Shi L."/>
            <person name="Shih D."/>
            <person name="Sparrow T."/>
            <person name="Spaulding J."/>
            <person name="Stalker J."/>
            <person name="Stange-Thomann N."/>
            <person name="Stavropoulos S."/>
            <person name="Stone C."/>
            <person name="Strader C."/>
            <person name="Tesfaye S."/>
            <person name="Thomson T."/>
            <person name="Thoulutsang Y."/>
            <person name="Thoulutsang D."/>
            <person name="Topham K."/>
            <person name="Topping I."/>
            <person name="Tsamla T."/>
            <person name="Vassiliev H."/>
            <person name="Vo A."/>
            <person name="Wangchuk T."/>
            <person name="Wangdi T."/>
            <person name="Weiand M."/>
            <person name="Wilkinson J."/>
            <person name="Wilson A."/>
            <person name="Yadav S."/>
            <person name="Young G."/>
            <person name="Yu Q."/>
            <person name="Zembek L."/>
            <person name="Zhong D."/>
            <person name="Zimmer A."/>
            <person name="Zwirko Z."/>
            <person name="Jaffe D.B."/>
            <person name="Alvarez P."/>
            <person name="Brockman W."/>
            <person name="Butler J."/>
            <person name="Chin C."/>
            <person name="Gnerre S."/>
            <person name="Grabherr M."/>
            <person name="Kleber M."/>
            <person name="Mauceli E."/>
            <person name="MacCallum I."/>
        </authorList>
    </citation>
    <scope>NUCLEOTIDE SEQUENCE [LARGE SCALE GENOMIC DNA]</scope>
    <source>
        <strain evidence="3">Tucson 15010-1051.87</strain>
    </source>
</reference>
<accession>A0A0Q9WNH8</accession>
<feature type="compositionally biased region" description="Low complexity" evidence="1">
    <location>
        <begin position="143"/>
        <end position="152"/>
    </location>
</feature>
<feature type="compositionally biased region" description="Polar residues" evidence="1">
    <location>
        <begin position="300"/>
        <end position="322"/>
    </location>
</feature>
<evidence type="ECO:0000313" key="3">
    <source>
        <dbReference type="Proteomes" id="UP000008792"/>
    </source>
</evidence>
<feature type="region of interest" description="Disordered" evidence="1">
    <location>
        <begin position="225"/>
        <end position="246"/>
    </location>
</feature>
<gene>
    <name evidence="2" type="primary">Dvir\GJ18723</name>
    <name evidence="2" type="ORF">Dvir_GJ18723</name>
</gene>
<keyword evidence="3" id="KW-1185">Reference proteome</keyword>
<proteinExistence type="predicted"/>
<feature type="region of interest" description="Disordered" evidence="1">
    <location>
        <begin position="293"/>
        <end position="322"/>
    </location>
</feature>
<organism evidence="2 3">
    <name type="scientific">Drosophila virilis</name>
    <name type="common">Fruit fly</name>
    <dbReference type="NCBI Taxonomy" id="7244"/>
    <lineage>
        <taxon>Eukaryota</taxon>
        <taxon>Metazoa</taxon>
        <taxon>Ecdysozoa</taxon>
        <taxon>Arthropoda</taxon>
        <taxon>Hexapoda</taxon>
        <taxon>Insecta</taxon>
        <taxon>Pterygota</taxon>
        <taxon>Neoptera</taxon>
        <taxon>Endopterygota</taxon>
        <taxon>Diptera</taxon>
        <taxon>Brachycera</taxon>
        <taxon>Muscomorpha</taxon>
        <taxon>Ephydroidea</taxon>
        <taxon>Drosophilidae</taxon>
        <taxon>Drosophila</taxon>
    </lineage>
</organism>
<feature type="region of interest" description="Disordered" evidence="1">
    <location>
        <begin position="135"/>
        <end position="195"/>
    </location>
</feature>
<feature type="compositionally biased region" description="Acidic residues" evidence="1">
    <location>
        <begin position="153"/>
        <end position="170"/>
    </location>
</feature>
<dbReference type="AlphaFoldDB" id="A0A0Q9WNH8"/>
<feature type="compositionally biased region" description="Low complexity" evidence="1">
    <location>
        <begin position="171"/>
        <end position="184"/>
    </location>
</feature>
<dbReference type="OrthoDB" id="8192083at2759"/>
<sequence>MQLRARYFTVTVTGSPMHYTLNNKMWQPSTQHILTLILCSSLCLISASPLPHPAGNQELDVLQIPLTNGKEIDVLTLGAKDQDQLIADRNKRTIGLLRELFPDITKEIDSIVNRIIAQVIRVAGPGLLNSVLAGNRGSGGARGSTTPSTSFDADFDDDGFADDDDDDDDVPSASAASTPASDGALNSDDNGSRVKIDLPTLAPVAETSANKVSARKSQANVTASTLSSISTSTNTSPSPSPSPTTIATKTLTMGTDVPFELLSRFLGTEPTSATAATTATVATEMLATTREVTSVTTTTDNSQLAPTSTFTTSTQYPQNKDNNNIIEEPQLLTIIADINRLLNSTNYFITTRDNLTTTTTTTTTTTSTTSLATPTTTTLATTIDNHNITKLLPVYD</sequence>
<name>A0A0Q9WNH8_DROVI</name>
<dbReference type="Proteomes" id="UP000008792">
    <property type="component" value="Unassembled WGS sequence"/>
</dbReference>